<evidence type="ECO:0000256" key="12">
    <source>
        <dbReference type="SAM" id="MobiDB-lite"/>
    </source>
</evidence>
<comment type="caution">
    <text evidence="15">The sequence shown here is derived from an EMBL/GenBank/DDBJ whole genome shotgun (WGS) entry which is preliminary data.</text>
</comment>
<feature type="compositionally biased region" description="Low complexity" evidence="12">
    <location>
        <begin position="418"/>
        <end position="435"/>
    </location>
</feature>
<keyword evidence="7 10" id="KW-0805">Transcription regulation</keyword>
<gene>
    <name evidence="15" type="ORF">MEPE_06787</name>
</gene>
<comment type="similarity">
    <text evidence="3 10">Belongs to the CNOT2/3/5 family.</text>
</comment>
<dbReference type="InterPro" id="IPR040168">
    <property type="entry name" value="Not2/3/5"/>
</dbReference>
<keyword evidence="6" id="KW-0597">Phosphoprotein</keyword>
<evidence type="ECO:0000256" key="7">
    <source>
        <dbReference type="ARBA" id="ARBA00023015"/>
    </source>
</evidence>
<comment type="subcellular location">
    <subcellularLocation>
        <location evidence="2 10">Cytoplasm</location>
    </subcellularLocation>
    <subcellularLocation>
        <location evidence="1 10">Nucleus</location>
    </subcellularLocation>
</comment>
<dbReference type="EMBL" id="OAPG01000023">
    <property type="protein sequence ID" value="SNX88076.1"/>
    <property type="molecule type" value="Genomic_DNA"/>
</dbReference>
<feature type="compositionally biased region" description="Basic and acidic residues" evidence="12">
    <location>
        <begin position="257"/>
        <end position="274"/>
    </location>
</feature>
<dbReference type="InterPro" id="IPR007207">
    <property type="entry name" value="Not_N"/>
</dbReference>
<evidence type="ECO:0000256" key="3">
    <source>
        <dbReference type="ARBA" id="ARBA00007682"/>
    </source>
</evidence>
<keyword evidence="8 10" id="KW-0804">Transcription</keyword>
<feature type="compositionally biased region" description="Low complexity" evidence="12">
    <location>
        <begin position="277"/>
        <end position="289"/>
    </location>
</feature>
<feature type="region of interest" description="Disordered" evidence="12">
    <location>
        <begin position="238"/>
        <end position="366"/>
    </location>
</feature>
<keyword evidence="11" id="KW-0175">Coiled coil</keyword>
<keyword evidence="4 10" id="KW-0963">Cytoplasm</keyword>
<dbReference type="PANTHER" id="PTHR23326">
    <property type="entry name" value="CCR4 NOT-RELATED"/>
    <property type="match status" value="1"/>
</dbReference>
<feature type="compositionally biased region" description="Polar residues" evidence="12">
    <location>
        <begin position="484"/>
        <end position="496"/>
    </location>
</feature>
<comment type="function">
    <text evidence="10">Acts as component of the CCR4-NOT core complex, which in the nucleus seems to be a general transcription factor, and in the cytoplasm the major mRNA deadenylase involved in mRNA turnover. The NOT protein subcomplex negatively regulates the basal and activated transcription of many genes. Preferentially affects TC-type TATA element-dependent transcription. Could directly or indirectly inhibit component(s) of the general transcription machinery.</text>
</comment>
<dbReference type="PIRSF" id="PIRSF005290">
    <property type="entry name" value="NOT_su_3_5"/>
    <property type="match status" value="1"/>
</dbReference>
<keyword evidence="10" id="KW-0010">Activator</keyword>
<evidence type="ECO:0000256" key="10">
    <source>
        <dbReference type="PIRNR" id="PIRNR005290"/>
    </source>
</evidence>
<sequence>MAARKLQTEIDKSLKKVAEGVEIFEDMYELLQRSTNATQKEKMESDLKTQIKKLQRLRDQIKTWLQSNDIKDKKPLLDNRKLIETQMEKFKACEKEMKTKAFSKEGLIAAAKMNPKDREKAEISDWLSTQVDELARQIEAAEAEIETISGSGKKKKGSAKDERASALENANDRRNWHISRLEILLRMLENGNLETERVHDIKDDIAYFVESNVEEDFEEDEGIYDDLNLDDGEEAFGLKENDDMHSNVDSTAGMDDLSFRDMKDTPTKPRRDSVAETTPSSTTNTNNTTTKKEDPAISPAPSAPVQPAAPPIAPTSAKKTTKKPSQEPVAVPKEKAVPTANFAQAKPPPAPQSAMLSPPKVPSAAPLPPIRYAAAAAAAVAASAAASAASNSAASPSTATASIAPEPTSDANTAASVSSSTQPSLAAPAAPSTPAKSNVDALKNNGHDKVRSASPAPPGLIKVDASSSSNSSSSSSNTNTNTTAPTQEASSAGNIASSGFRPAQLAASSAAASVVQPAGGGAGTAAQQAAAQKEAGTEARLPTSLTDLVSSFESAKQKSLRRDANLGLIHKSLESSFMNVPEALDSDKPKYYVAKNPFPTPSYYPQTPASVFDHPALYAKFDVDTLFYIFYYQQGTYHQYLAAKELKKQSWRFHKQYLTWFQRHSEPQAITDEYEQGVYVYFDWEGSWCQRKKSDFR</sequence>
<evidence type="ECO:0000256" key="1">
    <source>
        <dbReference type="ARBA" id="ARBA00004123"/>
    </source>
</evidence>
<keyword evidence="5 10" id="KW-0678">Repressor</keyword>
<name>A0AAJ4XTP7_9BASI</name>
<dbReference type="AlphaFoldDB" id="A0AAJ4XTP7"/>
<evidence type="ECO:0000259" key="13">
    <source>
        <dbReference type="Pfam" id="PF04065"/>
    </source>
</evidence>
<evidence type="ECO:0000313" key="15">
    <source>
        <dbReference type="EMBL" id="SNX88076.1"/>
    </source>
</evidence>
<dbReference type="Pfam" id="PF04065">
    <property type="entry name" value="Not3"/>
    <property type="match status" value="1"/>
</dbReference>
<evidence type="ECO:0000256" key="9">
    <source>
        <dbReference type="ARBA" id="ARBA00023242"/>
    </source>
</evidence>
<feature type="domain" description="CCR4-Not complex component Not N-terminal" evidence="13">
    <location>
        <begin position="3"/>
        <end position="230"/>
    </location>
</feature>
<feature type="domain" description="NOT2/NOT3/NOT5 C-terminal" evidence="14">
    <location>
        <begin position="576"/>
        <end position="697"/>
    </location>
</feature>
<evidence type="ECO:0000256" key="8">
    <source>
        <dbReference type="ARBA" id="ARBA00023163"/>
    </source>
</evidence>
<dbReference type="FunFam" id="2.30.30.1020:FF:000006">
    <property type="entry name" value="CCR4-NOT transcription complex, subunit 3"/>
    <property type="match status" value="1"/>
</dbReference>
<dbReference type="Proteomes" id="UP001294444">
    <property type="component" value="Unassembled WGS sequence"/>
</dbReference>
<dbReference type="GO" id="GO:0006355">
    <property type="term" value="P:regulation of DNA-templated transcription"/>
    <property type="evidence" value="ECO:0007669"/>
    <property type="project" value="InterPro"/>
</dbReference>
<reference evidence="15" key="1">
    <citation type="submission" date="2023-10" db="EMBL/GenBank/DDBJ databases">
        <authorList>
            <person name="Guldener U."/>
        </authorList>
    </citation>
    <scope>NUCLEOTIDE SEQUENCE</scope>
    <source>
        <strain evidence="15">Mp4</strain>
    </source>
</reference>
<dbReference type="GO" id="GO:0000932">
    <property type="term" value="C:P-body"/>
    <property type="evidence" value="ECO:0007669"/>
    <property type="project" value="UniProtKB-UniRule"/>
</dbReference>
<evidence type="ECO:0000256" key="6">
    <source>
        <dbReference type="ARBA" id="ARBA00022553"/>
    </source>
</evidence>
<evidence type="ECO:0000256" key="2">
    <source>
        <dbReference type="ARBA" id="ARBA00004496"/>
    </source>
</evidence>
<evidence type="ECO:0000256" key="5">
    <source>
        <dbReference type="ARBA" id="ARBA00022491"/>
    </source>
</evidence>
<accession>A0AAJ4XTP7</accession>
<dbReference type="GO" id="GO:0000289">
    <property type="term" value="P:nuclear-transcribed mRNA poly(A) tail shortening"/>
    <property type="evidence" value="ECO:0007669"/>
    <property type="project" value="UniProtKB-ARBA"/>
</dbReference>
<dbReference type="GO" id="GO:0030015">
    <property type="term" value="C:CCR4-NOT core complex"/>
    <property type="evidence" value="ECO:0007669"/>
    <property type="project" value="UniProtKB-UniRule"/>
</dbReference>
<dbReference type="InterPro" id="IPR007282">
    <property type="entry name" value="NOT2/3/5_C"/>
</dbReference>
<dbReference type="GO" id="GO:0005634">
    <property type="term" value="C:nucleus"/>
    <property type="evidence" value="ECO:0007669"/>
    <property type="project" value="UniProtKB-SubCell"/>
</dbReference>
<proteinExistence type="inferred from homology"/>
<dbReference type="InterPro" id="IPR012270">
    <property type="entry name" value="CCR4-NOT_su3/5"/>
</dbReference>
<feature type="region of interest" description="Disordered" evidence="12">
    <location>
        <begin position="381"/>
        <end position="496"/>
    </location>
</feature>
<dbReference type="Gene3D" id="2.30.30.1020">
    <property type="entry name" value="CCR4-NOT complex subunit 2/3/5, C-terminal domain"/>
    <property type="match status" value="1"/>
</dbReference>
<keyword evidence="16" id="KW-1185">Reference proteome</keyword>
<evidence type="ECO:0000256" key="4">
    <source>
        <dbReference type="ARBA" id="ARBA00022490"/>
    </source>
</evidence>
<evidence type="ECO:0000313" key="16">
    <source>
        <dbReference type="Proteomes" id="UP001294444"/>
    </source>
</evidence>
<feature type="compositionally biased region" description="Low complexity" evidence="12">
    <location>
        <begin position="524"/>
        <end position="534"/>
    </location>
</feature>
<evidence type="ECO:0000256" key="11">
    <source>
        <dbReference type="SAM" id="Coils"/>
    </source>
</evidence>
<feature type="region of interest" description="Disordered" evidence="12">
    <location>
        <begin position="516"/>
        <end position="539"/>
    </location>
</feature>
<feature type="compositionally biased region" description="Low complexity" evidence="12">
    <location>
        <begin position="466"/>
        <end position="483"/>
    </location>
</feature>
<protein>
    <recommendedName>
        <fullName evidence="10">General negative regulator of transcription subunit</fullName>
    </recommendedName>
</protein>
<dbReference type="Pfam" id="PF04153">
    <property type="entry name" value="NOT2_3_5_C"/>
    <property type="match status" value="1"/>
</dbReference>
<feature type="compositionally biased region" description="Low complexity" evidence="12">
    <location>
        <begin position="381"/>
        <end position="409"/>
    </location>
</feature>
<evidence type="ECO:0000259" key="14">
    <source>
        <dbReference type="Pfam" id="PF04153"/>
    </source>
</evidence>
<feature type="compositionally biased region" description="Pro residues" evidence="12">
    <location>
        <begin position="301"/>
        <end position="313"/>
    </location>
</feature>
<organism evidence="15 16">
    <name type="scientific">Melanopsichium pennsylvanicum</name>
    <dbReference type="NCBI Taxonomy" id="63383"/>
    <lineage>
        <taxon>Eukaryota</taxon>
        <taxon>Fungi</taxon>
        <taxon>Dikarya</taxon>
        <taxon>Basidiomycota</taxon>
        <taxon>Ustilaginomycotina</taxon>
        <taxon>Ustilaginomycetes</taxon>
        <taxon>Ustilaginales</taxon>
        <taxon>Ustilaginaceae</taxon>
        <taxon>Melanopsichium</taxon>
    </lineage>
</organism>
<keyword evidence="9 10" id="KW-0539">Nucleus</keyword>
<dbReference type="InterPro" id="IPR038635">
    <property type="entry name" value="CCR4-NOT_su2/3/5_C_sf"/>
</dbReference>
<feature type="coiled-coil region" evidence="11">
    <location>
        <begin position="124"/>
        <end position="151"/>
    </location>
</feature>